<dbReference type="AlphaFoldDB" id="A0A0D1XJS7"/>
<dbReference type="Proteomes" id="UP000053259">
    <property type="component" value="Unassembled WGS sequence"/>
</dbReference>
<feature type="transmembrane region" description="Helical" evidence="9">
    <location>
        <begin position="968"/>
        <end position="992"/>
    </location>
</feature>
<keyword evidence="5 7" id="KW-0040">ANK repeat</keyword>
<keyword evidence="2 9" id="KW-0812">Transmembrane</keyword>
<sequence length="1168" mass="132194">MSSLASSNQFDHRHTELLKASSAGKEEVVFSLIDGELWSTQTDRDALRQSLQRVAGRGNARLAQYLLGKGAEVNVRRDSETSALYQAARAGHNKVVEMLLRHGAVTEWRDKDGRTALWTPVMRGFTDTVQLLLKGRANINARDKEGRTILIHLAAEKPGRWMQDKKLEMVHLLLKNGADIEAKDYTRRTALSWAAATGKAELCELLLEGKSGKKADIRAHNSKQQTALHWACENNHEETVKVLLEHNADPAARSDGNWTPLHMAAQRGHTKVVKLLLEQGDRTPVNSQLTNGMTALHWAAFRGHKEVVELLLQRPDTKLWLKDTYDRTAILCAAENKHRDIVTRLSPGMTGDRLSQIEMEASKRFQATVVDFGEFRDGKKQLVFKDHSVYELLHGWDAEKNKPLVATHVKSVRHQPAFRWIHLPANNIAWVETLLAKAFVEGGCKDIEDYKALEKCFNQEHRGPEAHAHFMRPWSQRYAISPFRAEKPIDPPPEIIVGSERGDGQLEQSAATLVITPAEGDAELSPISTPKRPPPSPPGTETAGSGRKKPKKVRETIEDRHGKTQKRRNGPQNDGQSKRQKAAEANKAPSGAPKNAPSTPGANGKIVLFMPFLHYESDGKRRRMAEAVQLARRHDADLESIPAKACADDLLIKAYLNHEPPLHVRRTLDQFFYHSIDTSERDVDQVVYRHFKRNLKDKEPMVFMVDQLWMWILGKELIVTSFPQRWDQPANEDPLNVLLGIIEDMNAKTRPPVGSVYDLAMLITGRCCGVFDRHRQGSEVYQFLDMFEIAIGQITNREARLFERFKLASAATSMYLMDVNSVRESRRFPEVRLSDRSASAAEDSKFLVDISIETQLLAEIKDIQDELAILNMVLQYQSNVLPEVADNIIRELGGKKSHAATEVERKMKEQLKLIQIHMKDMERMRKQTQGIYTSLTNLLDLKQKHANAFEARFASNQAALTARQGQTVLLFTIVTIIFLPMSFIASFFAINIKDWENADRGQGLTLGYVSKYIFSISLGISVPLIAVAFLFDDIAIFLRKKTRWLRRRRRSQPNNEAKEGRQMSDLEHKVQAMLDVPRASLATGIAREEKIRKSFDAAVASPRDKDKIEWELMEGKEGLRARMRRESRASRGSNWSRPRVSFERRRRRPSDDLEGGVVQSNGSARLGD</sequence>
<dbReference type="Pfam" id="PF12796">
    <property type="entry name" value="Ank_2"/>
    <property type="match status" value="4"/>
</dbReference>
<dbReference type="HOGENOM" id="CLU_003599_0_0_1"/>
<keyword evidence="11" id="KW-1185">Reference proteome</keyword>
<dbReference type="PANTHER" id="PTHR24171">
    <property type="entry name" value="ANKYRIN REPEAT DOMAIN-CONTAINING PROTEIN 39-RELATED"/>
    <property type="match status" value="1"/>
</dbReference>
<dbReference type="InterPro" id="IPR045863">
    <property type="entry name" value="CorA_TM1_TM2"/>
</dbReference>
<gene>
    <name evidence="10" type="ORF">PV09_06007</name>
</gene>
<dbReference type="SUPFAM" id="SSF144083">
    <property type="entry name" value="Magnesium transport protein CorA, transmembrane region"/>
    <property type="match status" value="1"/>
</dbReference>
<dbReference type="RefSeq" id="XP_016212420.1">
    <property type="nucleotide sequence ID" value="XM_016359584.1"/>
</dbReference>
<dbReference type="GO" id="GO:0016020">
    <property type="term" value="C:membrane"/>
    <property type="evidence" value="ECO:0007669"/>
    <property type="project" value="UniProtKB-SubCell"/>
</dbReference>
<protein>
    <submittedName>
        <fullName evidence="10">Uncharacterized protein</fullName>
    </submittedName>
</protein>
<dbReference type="InterPro" id="IPR036770">
    <property type="entry name" value="Ankyrin_rpt-contain_sf"/>
</dbReference>
<evidence type="ECO:0000256" key="3">
    <source>
        <dbReference type="ARBA" id="ARBA00022737"/>
    </source>
</evidence>
<dbReference type="Gene3D" id="1.25.40.20">
    <property type="entry name" value="Ankyrin repeat-containing domain"/>
    <property type="match status" value="3"/>
</dbReference>
<dbReference type="PROSITE" id="PS50088">
    <property type="entry name" value="ANK_REPEAT"/>
    <property type="match status" value="5"/>
</dbReference>
<feature type="repeat" description="ANK" evidence="7">
    <location>
        <begin position="223"/>
        <end position="255"/>
    </location>
</feature>
<evidence type="ECO:0000256" key="6">
    <source>
        <dbReference type="ARBA" id="ARBA00023136"/>
    </source>
</evidence>
<dbReference type="EMBL" id="KN847548">
    <property type="protein sequence ID" value="KIW02551.1"/>
    <property type="molecule type" value="Genomic_DNA"/>
</dbReference>
<feature type="transmembrane region" description="Helical" evidence="9">
    <location>
        <begin position="1012"/>
        <end position="1038"/>
    </location>
</feature>
<feature type="compositionally biased region" description="Basic and acidic residues" evidence="8">
    <location>
        <begin position="553"/>
        <end position="562"/>
    </location>
</feature>
<dbReference type="InParanoid" id="A0A0D1XJS7"/>
<organism evidence="10 11">
    <name type="scientific">Verruconis gallopava</name>
    <dbReference type="NCBI Taxonomy" id="253628"/>
    <lineage>
        <taxon>Eukaryota</taxon>
        <taxon>Fungi</taxon>
        <taxon>Dikarya</taxon>
        <taxon>Ascomycota</taxon>
        <taxon>Pezizomycotina</taxon>
        <taxon>Dothideomycetes</taxon>
        <taxon>Pleosporomycetidae</taxon>
        <taxon>Venturiales</taxon>
        <taxon>Sympoventuriaceae</taxon>
        <taxon>Verruconis</taxon>
    </lineage>
</organism>
<dbReference type="SUPFAM" id="SSF48403">
    <property type="entry name" value="Ankyrin repeat"/>
    <property type="match status" value="1"/>
</dbReference>
<dbReference type="Gene3D" id="1.20.58.340">
    <property type="entry name" value="Magnesium transport protein CorA, transmembrane region"/>
    <property type="match status" value="1"/>
</dbReference>
<proteinExistence type="predicted"/>
<evidence type="ECO:0000256" key="8">
    <source>
        <dbReference type="SAM" id="MobiDB-lite"/>
    </source>
</evidence>
<dbReference type="InterPro" id="IPR002523">
    <property type="entry name" value="MgTranspt_CorA/ZnTranspt_ZntB"/>
</dbReference>
<evidence type="ECO:0000313" key="10">
    <source>
        <dbReference type="EMBL" id="KIW02551.1"/>
    </source>
</evidence>
<evidence type="ECO:0000256" key="4">
    <source>
        <dbReference type="ARBA" id="ARBA00022989"/>
    </source>
</evidence>
<evidence type="ECO:0000256" key="2">
    <source>
        <dbReference type="ARBA" id="ARBA00022692"/>
    </source>
</evidence>
<feature type="compositionally biased region" description="Basic and acidic residues" evidence="8">
    <location>
        <begin position="1120"/>
        <end position="1129"/>
    </location>
</feature>
<evidence type="ECO:0000256" key="9">
    <source>
        <dbReference type="SAM" id="Phobius"/>
    </source>
</evidence>
<dbReference type="GO" id="GO:0046873">
    <property type="term" value="F:metal ion transmembrane transporter activity"/>
    <property type="evidence" value="ECO:0007669"/>
    <property type="project" value="InterPro"/>
</dbReference>
<feature type="compositionally biased region" description="Polar residues" evidence="8">
    <location>
        <begin position="1158"/>
        <end position="1168"/>
    </location>
</feature>
<feature type="repeat" description="ANK" evidence="7">
    <location>
        <begin position="112"/>
        <end position="144"/>
    </location>
</feature>
<keyword evidence="3" id="KW-0677">Repeat</keyword>
<dbReference type="PANTHER" id="PTHR24171:SF10">
    <property type="entry name" value="ANKYRIN REPEAT DOMAIN-CONTAINING PROTEIN 29-LIKE"/>
    <property type="match status" value="1"/>
</dbReference>
<evidence type="ECO:0000256" key="7">
    <source>
        <dbReference type="PROSITE-ProRule" id="PRU00023"/>
    </source>
</evidence>
<dbReference type="InterPro" id="IPR002110">
    <property type="entry name" value="Ankyrin_rpt"/>
</dbReference>
<feature type="repeat" description="ANK" evidence="7">
    <location>
        <begin position="291"/>
        <end position="314"/>
    </location>
</feature>
<dbReference type="Pfam" id="PF01544">
    <property type="entry name" value="CorA"/>
    <property type="match status" value="1"/>
</dbReference>
<dbReference type="GeneID" id="27313980"/>
<dbReference type="SMART" id="SM00248">
    <property type="entry name" value="ANK"/>
    <property type="match status" value="9"/>
</dbReference>
<dbReference type="STRING" id="253628.A0A0D1XJS7"/>
<evidence type="ECO:0000256" key="1">
    <source>
        <dbReference type="ARBA" id="ARBA00004141"/>
    </source>
</evidence>
<dbReference type="OrthoDB" id="341259at2759"/>
<keyword evidence="4 9" id="KW-1133">Transmembrane helix</keyword>
<name>A0A0D1XJS7_9PEZI</name>
<reference evidence="10 11" key="1">
    <citation type="submission" date="2015-01" db="EMBL/GenBank/DDBJ databases">
        <title>The Genome Sequence of Ochroconis gallopava CBS43764.</title>
        <authorList>
            <consortium name="The Broad Institute Genomics Platform"/>
            <person name="Cuomo C."/>
            <person name="de Hoog S."/>
            <person name="Gorbushina A."/>
            <person name="Stielow B."/>
            <person name="Teixiera M."/>
            <person name="Abouelleil A."/>
            <person name="Chapman S.B."/>
            <person name="Priest M."/>
            <person name="Young S.K."/>
            <person name="Wortman J."/>
            <person name="Nusbaum C."/>
            <person name="Birren B."/>
        </authorList>
    </citation>
    <scope>NUCLEOTIDE SEQUENCE [LARGE SCALE GENOMIC DNA]</scope>
    <source>
        <strain evidence="10 11">CBS 43764</strain>
    </source>
</reference>
<feature type="repeat" description="ANK" evidence="7">
    <location>
        <begin position="79"/>
        <end position="111"/>
    </location>
</feature>
<feature type="repeat" description="ANK" evidence="7">
    <location>
        <begin position="256"/>
        <end position="288"/>
    </location>
</feature>
<evidence type="ECO:0000256" key="5">
    <source>
        <dbReference type="ARBA" id="ARBA00023043"/>
    </source>
</evidence>
<accession>A0A0D1XJS7</accession>
<keyword evidence="6 9" id="KW-0472">Membrane</keyword>
<comment type="subcellular location">
    <subcellularLocation>
        <location evidence="1">Membrane</location>
        <topology evidence="1">Multi-pass membrane protein</topology>
    </subcellularLocation>
</comment>
<feature type="region of interest" description="Disordered" evidence="8">
    <location>
        <begin position="485"/>
        <end position="602"/>
    </location>
</feature>
<evidence type="ECO:0000313" key="11">
    <source>
        <dbReference type="Proteomes" id="UP000053259"/>
    </source>
</evidence>
<dbReference type="VEuPathDB" id="FungiDB:PV09_06007"/>
<dbReference type="PROSITE" id="PS50297">
    <property type="entry name" value="ANK_REP_REGION"/>
    <property type="match status" value="5"/>
</dbReference>
<feature type="region of interest" description="Disordered" evidence="8">
    <location>
        <begin position="1120"/>
        <end position="1168"/>
    </location>
</feature>